<evidence type="ECO:0000313" key="3">
    <source>
        <dbReference type="EMBL" id="MCQ8277557.1"/>
    </source>
</evidence>
<accession>A0ABT1W3U8</accession>
<dbReference type="InterPro" id="IPR014729">
    <property type="entry name" value="Rossmann-like_a/b/a_fold"/>
</dbReference>
<feature type="signal peptide" evidence="1">
    <location>
        <begin position="1"/>
        <end position="23"/>
    </location>
</feature>
<dbReference type="RefSeq" id="WP_422863000.1">
    <property type="nucleotide sequence ID" value="NZ_JAMSKV010000002.1"/>
</dbReference>
<protein>
    <submittedName>
        <fullName evidence="3">YdcF family protein</fullName>
    </submittedName>
</protein>
<gene>
    <name evidence="3" type="ORF">NFI95_03720</name>
</gene>
<evidence type="ECO:0000256" key="1">
    <source>
        <dbReference type="SAM" id="SignalP"/>
    </source>
</evidence>
<dbReference type="PANTHER" id="PTHR30336:SF20">
    <property type="entry name" value="DUF218 DOMAIN-CONTAINING PROTEIN"/>
    <property type="match status" value="1"/>
</dbReference>
<name>A0ABT1W3U8_9PROT</name>
<dbReference type="Pfam" id="PF02698">
    <property type="entry name" value="DUF218"/>
    <property type="match status" value="1"/>
</dbReference>
<dbReference type="PANTHER" id="PTHR30336">
    <property type="entry name" value="INNER MEMBRANE PROTEIN, PROBABLE PERMEASE"/>
    <property type="match status" value="1"/>
</dbReference>
<keyword evidence="1" id="KW-0732">Signal</keyword>
<feature type="chain" id="PRO_5046624739" evidence="1">
    <location>
        <begin position="24"/>
        <end position="188"/>
    </location>
</feature>
<dbReference type="CDD" id="cd06259">
    <property type="entry name" value="YdcF-like"/>
    <property type="match status" value="1"/>
</dbReference>
<dbReference type="InterPro" id="IPR003848">
    <property type="entry name" value="DUF218"/>
</dbReference>
<comment type="caution">
    <text evidence="3">The sequence shown here is derived from an EMBL/GenBank/DDBJ whole genome shotgun (WGS) entry which is preliminary data.</text>
</comment>
<proteinExistence type="predicted"/>
<dbReference type="InterPro" id="IPR051599">
    <property type="entry name" value="Cell_Envelope_Assoc"/>
</dbReference>
<dbReference type="Gene3D" id="3.40.50.620">
    <property type="entry name" value="HUPs"/>
    <property type="match status" value="1"/>
</dbReference>
<keyword evidence="4" id="KW-1185">Reference proteome</keyword>
<sequence length="188" mass="20783">MIGRLFRWSGAAALAYAAALAFAALSATPAPSDTAIVLGNAVFRNGTPSPRLQARLDEALALFRHGVVRRILVSGAVERWNGMDEAQVMARYLERNGVPANAILQDPHGTNTQMTARDARALLGPDESVVAVSQWFHLPRTMLSLRAYGFRHVSGAWPRWWEDRDLPSFLREMVALPVYALRFARKAT</sequence>
<dbReference type="Proteomes" id="UP001524587">
    <property type="component" value="Unassembled WGS sequence"/>
</dbReference>
<reference evidence="3 4" key="1">
    <citation type="submission" date="2022-06" db="EMBL/GenBank/DDBJ databases">
        <title>Endosaccharibacter gen. nov., sp. nov., endophytic bacteria isolated from sugarcane.</title>
        <authorList>
            <person name="Pitiwittayakul N."/>
            <person name="Yukphan P."/>
            <person name="Charoenyingcharoen P."/>
            <person name="Tanasupawat S."/>
        </authorList>
    </citation>
    <scope>NUCLEOTIDE SEQUENCE [LARGE SCALE GENOMIC DNA]</scope>
    <source>
        <strain evidence="3 4">KSS8</strain>
    </source>
</reference>
<evidence type="ECO:0000259" key="2">
    <source>
        <dbReference type="Pfam" id="PF02698"/>
    </source>
</evidence>
<evidence type="ECO:0000313" key="4">
    <source>
        <dbReference type="Proteomes" id="UP001524587"/>
    </source>
</evidence>
<dbReference type="EMBL" id="JAMSKV010000002">
    <property type="protein sequence ID" value="MCQ8277557.1"/>
    <property type="molecule type" value="Genomic_DNA"/>
</dbReference>
<feature type="domain" description="DUF218" evidence="2">
    <location>
        <begin position="33"/>
        <end position="154"/>
    </location>
</feature>
<organism evidence="3 4">
    <name type="scientific">Endosaccharibacter trunci</name>
    <dbReference type="NCBI Taxonomy" id="2812733"/>
    <lineage>
        <taxon>Bacteria</taxon>
        <taxon>Pseudomonadati</taxon>
        <taxon>Pseudomonadota</taxon>
        <taxon>Alphaproteobacteria</taxon>
        <taxon>Acetobacterales</taxon>
        <taxon>Acetobacteraceae</taxon>
        <taxon>Endosaccharibacter</taxon>
    </lineage>
</organism>